<evidence type="ECO:0000256" key="2">
    <source>
        <dbReference type="SAM" id="SignalP"/>
    </source>
</evidence>
<accession>A0A9W7E6B8</accession>
<organism evidence="4 5">
    <name type="scientific">Triparma laevis f. longispina</name>
    <dbReference type="NCBI Taxonomy" id="1714387"/>
    <lineage>
        <taxon>Eukaryota</taxon>
        <taxon>Sar</taxon>
        <taxon>Stramenopiles</taxon>
        <taxon>Ochrophyta</taxon>
        <taxon>Bolidophyceae</taxon>
        <taxon>Parmales</taxon>
        <taxon>Triparmaceae</taxon>
        <taxon>Triparma</taxon>
    </lineage>
</organism>
<dbReference type="EMBL" id="BRXW01000540">
    <property type="protein sequence ID" value="GMH64153.1"/>
    <property type="molecule type" value="Genomic_DNA"/>
</dbReference>
<evidence type="ECO:0000313" key="4">
    <source>
        <dbReference type="EMBL" id="GMH64153.1"/>
    </source>
</evidence>
<keyword evidence="1" id="KW-0472">Membrane</keyword>
<sequence>MIYLNLLLLLLIPLASSFTRPSPCRSLPNPTPLYSDPGYGPRSEIFPPTNQEVFDLSLSFPGGNLPPPQPPRLPIRQHGRVLDLVGADCLPLTLLLTLHIRSPTLLHLSDLLFSTFVSIYVTFLHKLAILPTFPRQELQYVPEKIKNPLGPTLTNSPLFKTYQRIGSFVSLFIPFAYWAANKSSPITPSLLRLLYLLSSELFVSNIFSRINIALPLRMIVPISFAFYRLQISAKSIFLATSSMDRIVTGFTAAYWGAGLLCFLIPVATVKYFRAHMFNVEASEVTIKKT</sequence>
<dbReference type="InterPro" id="IPR056635">
    <property type="entry name" value="DUF7733"/>
</dbReference>
<dbReference type="Pfam" id="PF24867">
    <property type="entry name" value="DUF7733"/>
    <property type="match status" value="1"/>
</dbReference>
<keyword evidence="1" id="KW-1133">Transmembrane helix</keyword>
<feature type="domain" description="DUF7733" evidence="3">
    <location>
        <begin position="102"/>
        <end position="275"/>
    </location>
</feature>
<protein>
    <recommendedName>
        <fullName evidence="3">DUF7733 domain-containing protein</fullName>
    </recommendedName>
</protein>
<comment type="caution">
    <text evidence="4">The sequence shown here is derived from an EMBL/GenBank/DDBJ whole genome shotgun (WGS) entry which is preliminary data.</text>
</comment>
<keyword evidence="5" id="KW-1185">Reference proteome</keyword>
<reference evidence="5" key="1">
    <citation type="journal article" date="2023" name="Commun. Biol.">
        <title>Genome analysis of Parmales, the sister group of diatoms, reveals the evolutionary specialization of diatoms from phago-mixotrophs to photoautotrophs.</title>
        <authorList>
            <person name="Ban H."/>
            <person name="Sato S."/>
            <person name="Yoshikawa S."/>
            <person name="Yamada K."/>
            <person name="Nakamura Y."/>
            <person name="Ichinomiya M."/>
            <person name="Sato N."/>
            <person name="Blanc-Mathieu R."/>
            <person name="Endo H."/>
            <person name="Kuwata A."/>
            <person name="Ogata H."/>
        </authorList>
    </citation>
    <scope>NUCLEOTIDE SEQUENCE [LARGE SCALE GENOMIC DNA]</scope>
    <source>
        <strain evidence="5">NIES 3700</strain>
    </source>
</reference>
<keyword evidence="2" id="KW-0732">Signal</keyword>
<dbReference type="Proteomes" id="UP001165122">
    <property type="component" value="Unassembled WGS sequence"/>
</dbReference>
<evidence type="ECO:0000313" key="5">
    <source>
        <dbReference type="Proteomes" id="UP001165122"/>
    </source>
</evidence>
<evidence type="ECO:0000256" key="1">
    <source>
        <dbReference type="SAM" id="Phobius"/>
    </source>
</evidence>
<proteinExistence type="predicted"/>
<keyword evidence="1" id="KW-0812">Transmembrane</keyword>
<feature type="chain" id="PRO_5040779714" description="DUF7733 domain-containing protein" evidence="2">
    <location>
        <begin position="18"/>
        <end position="289"/>
    </location>
</feature>
<dbReference type="OrthoDB" id="1906194at2759"/>
<dbReference type="AlphaFoldDB" id="A0A9W7E6B8"/>
<feature type="signal peptide" evidence="2">
    <location>
        <begin position="1"/>
        <end position="17"/>
    </location>
</feature>
<feature type="transmembrane region" description="Helical" evidence="1">
    <location>
        <begin position="252"/>
        <end position="272"/>
    </location>
</feature>
<gene>
    <name evidence="4" type="ORF">TrLO_g321</name>
</gene>
<evidence type="ECO:0000259" key="3">
    <source>
        <dbReference type="Pfam" id="PF24867"/>
    </source>
</evidence>
<name>A0A9W7E6B8_9STRA</name>